<gene>
    <name evidence="2" type="ORF">C8Q71DRAFT_853739</name>
</gene>
<organism evidence="2 3">
    <name type="scientific">Rhodofomes roseus</name>
    <dbReference type="NCBI Taxonomy" id="34475"/>
    <lineage>
        <taxon>Eukaryota</taxon>
        <taxon>Fungi</taxon>
        <taxon>Dikarya</taxon>
        <taxon>Basidiomycota</taxon>
        <taxon>Agaricomycotina</taxon>
        <taxon>Agaricomycetes</taxon>
        <taxon>Polyporales</taxon>
        <taxon>Rhodofomes</taxon>
    </lineage>
</organism>
<dbReference type="EMBL" id="JADCUA010000003">
    <property type="protein sequence ID" value="KAH9841335.1"/>
    <property type="molecule type" value="Genomic_DNA"/>
</dbReference>
<proteinExistence type="predicted"/>
<feature type="region of interest" description="Disordered" evidence="1">
    <location>
        <begin position="264"/>
        <end position="321"/>
    </location>
</feature>
<evidence type="ECO:0000313" key="3">
    <source>
        <dbReference type="Proteomes" id="UP000814176"/>
    </source>
</evidence>
<accession>A0ABQ8KRV8</accession>
<dbReference type="Proteomes" id="UP000814176">
    <property type="component" value="Unassembled WGS sequence"/>
</dbReference>
<evidence type="ECO:0008006" key="4">
    <source>
        <dbReference type="Google" id="ProtNLM"/>
    </source>
</evidence>
<feature type="compositionally biased region" description="Low complexity" evidence="1">
    <location>
        <begin position="71"/>
        <end position="83"/>
    </location>
</feature>
<protein>
    <recommendedName>
        <fullName evidence="4">BTB domain-containing protein</fullName>
    </recommendedName>
</protein>
<feature type="compositionally biased region" description="Basic residues" evidence="1">
    <location>
        <begin position="1"/>
        <end position="13"/>
    </location>
</feature>
<evidence type="ECO:0000256" key="1">
    <source>
        <dbReference type="SAM" id="MobiDB-lite"/>
    </source>
</evidence>
<comment type="caution">
    <text evidence="2">The sequence shown here is derived from an EMBL/GenBank/DDBJ whole genome shotgun (WGS) entry which is preliminary data.</text>
</comment>
<feature type="compositionally biased region" description="Acidic residues" evidence="1">
    <location>
        <begin position="272"/>
        <end position="283"/>
    </location>
</feature>
<sequence length="684" mass="75136">MASSSSKRHKRKASPPPVDTDKLIDDLINQQPKRPRYSKSAKPSRPKVSLNAARLETNKGLRAKGKEVAKGKAGSSGTKAKASSPPPAQVSLSANAKPYRVGRVALLPYGLDDSGDIQQATHSKDIFLTLMDYRLATSLTPDGRYILISPGMDRNDIDALLKQLFPLYFEWAASEGYDSAGSEFLWRVVGKQGRQLRVMFRDESMPIAFPALCNAVHYRTTGWTDRTWCFVSTMHIPKDVWESWAGKGKGKGVDLGYDDSSDESVHLKVEGSEEGDVAAQDEELGTKSEDDASADGSPASGNDTDVSEWQPEPLAQKKKTSRKLARAVDALDSSFSSFSLVGEATATLASGLQQGNGDGSDAAMITQGGDMVTVKLNTEMQLRMTRSTRFWNPDGTLFIGVGRILYRIYAGHLANNSPVFNNLFHVPGAGMASPRPIEGTVETCPLYLWNIENLAFEALADYLGCATLPDGESLSLFRPSVQQLIGLLKLATMWDMTRARSYAIDKLNCTPLVGDPEWGPIAKIACCLAYGIDSWLVPGLRAAVQLSPIGWDTAHFAYFKSALDANEVNVLCRRIDRHRKALAWNPPTYTAGLSCPAQAQCNAKWAATWHQALAGKLLHPDDPMSDHELLEFIDNAPTRETGLCYVCHIRTLLMMKANPEWSREEEIIQSTAERIKRNHVFYTS</sequence>
<reference evidence="2 3" key="1">
    <citation type="journal article" date="2021" name="Environ. Microbiol.">
        <title>Gene family expansions and transcriptome signatures uncover fungal adaptations to wood decay.</title>
        <authorList>
            <person name="Hage H."/>
            <person name="Miyauchi S."/>
            <person name="Viragh M."/>
            <person name="Drula E."/>
            <person name="Min B."/>
            <person name="Chaduli D."/>
            <person name="Navarro D."/>
            <person name="Favel A."/>
            <person name="Norest M."/>
            <person name="Lesage-Meessen L."/>
            <person name="Balint B."/>
            <person name="Merenyi Z."/>
            <person name="de Eugenio L."/>
            <person name="Morin E."/>
            <person name="Martinez A.T."/>
            <person name="Baldrian P."/>
            <person name="Stursova M."/>
            <person name="Martinez M.J."/>
            <person name="Novotny C."/>
            <person name="Magnuson J.K."/>
            <person name="Spatafora J.W."/>
            <person name="Maurice S."/>
            <person name="Pangilinan J."/>
            <person name="Andreopoulos W."/>
            <person name="LaButti K."/>
            <person name="Hundley H."/>
            <person name="Na H."/>
            <person name="Kuo A."/>
            <person name="Barry K."/>
            <person name="Lipzen A."/>
            <person name="Henrissat B."/>
            <person name="Riley R."/>
            <person name="Ahrendt S."/>
            <person name="Nagy L.G."/>
            <person name="Grigoriev I.V."/>
            <person name="Martin F."/>
            <person name="Rosso M.N."/>
        </authorList>
    </citation>
    <scope>NUCLEOTIDE SEQUENCE [LARGE SCALE GENOMIC DNA]</scope>
    <source>
        <strain evidence="2 3">CIRM-BRFM 1785</strain>
    </source>
</reference>
<evidence type="ECO:0000313" key="2">
    <source>
        <dbReference type="EMBL" id="KAH9841335.1"/>
    </source>
</evidence>
<feature type="compositionally biased region" description="Basic residues" evidence="1">
    <location>
        <begin position="33"/>
        <end position="45"/>
    </location>
</feature>
<keyword evidence="3" id="KW-1185">Reference proteome</keyword>
<feature type="region of interest" description="Disordered" evidence="1">
    <location>
        <begin position="1"/>
        <end position="94"/>
    </location>
</feature>
<dbReference type="RefSeq" id="XP_047782634.1">
    <property type="nucleotide sequence ID" value="XM_047926974.1"/>
</dbReference>
<dbReference type="GeneID" id="72007706"/>
<feature type="compositionally biased region" description="Basic and acidic residues" evidence="1">
    <location>
        <begin position="56"/>
        <end position="70"/>
    </location>
</feature>
<name>A0ABQ8KRV8_9APHY</name>